<gene>
    <name evidence="5" type="primary">rpl31e</name>
    <name evidence="6" type="ordered locus">Metfor_1092</name>
</gene>
<dbReference type="HAMAP" id="MF_00410">
    <property type="entry name" value="Ribosomal_eL31"/>
    <property type="match status" value="1"/>
</dbReference>
<keyword evidence="2 5" id="KW-0689">Ribosomal protein</keyword>
<evidence type="ECO:0000256" key="5">
    <source>
        <dbReference type="HAMAP-Rule" id="MF_00410"/>
    </source>
</evidence>
<dbReference type="EMBL" id="CP003167">
    <property type="protein sequence ID" value="AGB02140.1"/>
    <property type="molecule type" value="Genomic_DNA"/>
</dbReference>
<dbReference type="GO" id="GO:0002181">
    <property type="term" value="P:cytoplasmic translation"/>
    <property type="evidence" value="ECO:0007669"/>
    <property type="project" value="TreeGrafter"/>
</dbReference>
<dbReference type="PANTHER" id="PTHR10956">
    <property type="entry name" value="60S RIBOSOMAL PROTEIN L31"/>
    <property type="match status" value="1"/>
</dbReference>
<dbReference type="Gene3D" id="3.10.440.10">
    <property type="match status" value="1"/>
</dbReference>
<keyword evidence="3 5" id="KW-0687">Ribonucleoprotein</keyword>
<proteinExistence type="inferred from homology"/>
<sequence>MAEKMEEHVYVIPLRDARRMPRWKRSNGAIKDIRKYLAKHMKSEDVKLDQGINEKVWSRGSSKPPSKIRVRAMKMEDGQVQAELAPES</sequence>
<dbReference type="GeneID" id="14310405"/>
<evidence type="ECO:0000256" key="4">
    <source>
        <dbReference type="ARBA" id="ARBA00035230"/>
    </source>
</evidence>
<dbReference type="SUPFAM" id="SSF54575">
    <property type="entry name" value="Ribosomal protein L31e"/>
    <property type="match status" value="1"/>
</dbReference>
<dbReference type="RefSeq" id="WP_015285104.1">
    <property type="nucleotide sequence ID" value="NC_019943.1"/>
</dbReference>
<dbReference type="InterPro" id="IPR023621">
    <property type="entry name" value="Ribosomal_eL31_dom_sf"/>
</dbReference>
<dbReference type="GO" id="GO:0022625">
    <property type="term" value="C:cytosolic large ribosomal subunit"/>
    <property type="evidence" value="ECO:0007669"/>
    <property type="project" value="TreeGrafter"/>
</dbReference>
<dbReference type="OrthoDB" id="10127at2157"/>
<dbReference type="Proteomes" id="UP000010824">
    <property type="component" value="Chromosome"/>
</dbReference>
<dbReference type="PROSITE" id="PS01144">
    <property type="entry name" value="RIBOSOMAL_L31E"/>
    <property type="match status" value="1"/>
</dbReference>
<dbReference type="SMART" id="SM01380">
    <property type="entry name" value="Ribosomal_L31e"/>
    <property type="match status" value="1"/>
</dbReference>
<dbReference type="FunCoup" id="L0HDQ0">
    <property type="interactions" value="136"/>
</dbReference>
<name>L0HDQ0_METFS</name>
<dbReference type="NCBIfam" id="NF002258">
    <property type="entry name" value="PRK01192.1-1"/>
    <property type="match status" value="1"/>
</dbReference>
<evidence type="ECO:0000256" key="2">
    <source>
        <dbReference type="ARBA" id="ARBA00022980"/>
    </source>
</evidence>
<dbReference type="CDD" id="cd00463">
    <property type="entry name" value="Ribosomal_L31e"/>
    <property type="match status" value="1"/>
</dbReference>
<keyword evidence="7" id="KW-1185">Reference proteome</keyword>
<dbReference type="InParanoid" id="L0HDQ0"/>
<dbReference type="HOGENOM" id="CLU_112570_3_2_2"/>
<reference evidence="6 7" key="2">
    <citation type="journal article" date="2014" name="Genome Announc.">
        <title>Complete Genome Sequence of Methanoregula formicica SMSPT, a Mesophilic Hydrogenotrophic Methanogen Isolated from a Methanogenic Upflow Anaerobic Sludge Blanket Reactor.</title>
        <authorList>
            <person name="Yamamoto K."/>
            <person name="Tamaki H."/>
            <person name="Cadillo-Quiroz H."/>
            <person name="Imachi H."/>
            <person name="Kyrpides N."/>
            <person name="Woyke T."/>
            <person name="Goodwin L."/>
            <person name="Zinder S.H."/>
            <person name="Kamagata Y."/>
            <person name="Liu W.T."/>
        </authorList>
    </citation>
    <scope>NUCLEOTIDE SEQUENCE [LARGE SCALE GENOMIC DNA]</scope>
    <source>
        <strain evidence="7">DSM 22288 / NBRC 105244 / SMSP</strain>
    </source>
</reference>
<evidence type="ECO:0000256" key="1">
    <source>
        <dbReference type="ARBA" id="ARBA00010808"/>
    </source>
</evidence>
<evidence type="ECO:0000313" key="7">
    <source>
        <dbReference type="Proteomes" id="UP000010824"/>
    </source>
</evidence>
<dbReference type="GO" id="GO:0003735">
    <property type="term" value="F:structural constituent of ribosome"/>
    <property type="evidence" value="ECO:0007669"/>
    <property type="project" value="InterPro"/>
</dbReference>
<dbReference type="InterPro" id="IPR020052">
    <property type="entry name" value="Ribosomal_eL31_CS"/>
</dbReference>
<dbReference type="KEGG" id="mfo:Metfor_1092"/>
<protein>
    <recommendedName>
        <fullName evidence="4 5">Large ribosomal subunit protein eL31</fullName>
    </recommendedName>
</protein>
<evidence type="ECO:0000256" key="3">
    <source>
        <dbReference type="ARBA" id="ARBA00023274"/>
    </source>
</evidence>
<reference evidence="7" key="1">
    <citation type="submission" date="2011-12" db="EMBL/GenBank/DDBJ databases">
        <title>Complete sequence of Methanoregula formicicum SMSP.</title>
        <authorList>
            <person name="Lucas S."/>
            <person name="Han J."/>
            <person name="Lapidus A."/>
            <person name="Cheng J.-F."/>
            <person name="Goodwin L."/>
            <person name="Pitluck S."/>
            <person name="Peters L."/>
            <person name="Ovchinnikova G."/>
            <person name="Teshima H."/>
            <person name="Detter J.C."/>
            <person name="Han C."/>
            <person name="Tapia R."/>
            <person name="Land M."/>
            <person name="Hauser L."/>
            <person name="Kyrpides N."/>
            <person name="Ivanova N."/>
            <person name="Pagani I."/>
            <person name="Imachi H."/>
            <person name="Tamaki H."/>
            <person name="Sekiguchi Y."/>
            <person name="Kamagata Y."/>
            <person name="Cadillo-Quiroz H."/>
            <person name="Zinder S."/>
            <person name="Liu W.-T."/>
            <person name="Woyke T."/>
        </authorList>
    </citation>
    <scope>NUCLEOTIDE SEQUENCE [LARGE SCALE GENOMIC DNA]</scope>
    <source>
        <strain evidence="7">DSM 22288 / NBRC 105244 / SMSP</strain>
    </source>
</reference>
<organism evidence="6 7">
    <name type="scientific">Methanoregula formicica (strain DSM 22288 / NBRC 105244 / SMSP)</name>
    <dbReference type="NCBI Taxonomy" id="593750"/>
    <lineage>
        <taxon>Archaea</taxon>
        <taxon>Methanobacteriati</taxon>
        <taxon>Methanobacteriota</taxon>
        <taxon>Stenosarchaea group</taxon>
        <taxon>Methanomicrobia</taxon>
        <taxon>Methanomicrobiales</taxon>
        <taxon>Methanoregulaceae</taxon>
        <taxon>Methanoregula</taxon>
    </lineage>
</organism>
<evidence type="ECO:0000313" key="6">
    <source>
        <dbReference type="EMBL" id="AGB02140.1"/>
    </source>
</evidence>
<dbReference type="InterPro" id="IPR000054">
    <property type="entry name" value="Ribosomal_eL31"/>
</dbReference>
<dbReference type="PANTHER" id="PTHR10956:SF0">
    <property type="entry name" value="60S RIBOSOMAL PROTEIN L31"/>
    <property type="match status" value="1"/>
</dbReference>
<dbReference type="Pfam" id="PF01198">
    <property type="entry name" value="Ribosomal_L31e"/>
    <property type="match status" value="1"/>
</dbReference>
<comment type="similarity">
    <text evidence="1 5">Belongs to the eukaryotic ribosomal protein eL31 family.</text>
</comment>
<dbReference type="STRING" id="593750.Metfor_1092"/>
<accession>L0HDQ0</accession>
<dbReference type="AlphaFoldDB" id="L0HDQ0"/>
<dbReference type="eggNOG" id="arCOG04473">
    <property type="taxonomic scope" value="Archaea"/>
</dbReference>